<dbReference type="CDD" id="cd00037">
    <property type="entry name" value="CLECT"/>
    <property type="match status" value="1"/>
</dbReference>
<feature type="non-terminal residue" evidence="1">
    <location>
        <position position="107"/>
    </location>
</feature>
<gene>
    <name evidence="1" type="ORF">MNOR_LOCUS30689</name>
</gene>
<evidence type="ECO:0000313" key="1">
    <source>
        <dbReference type="EMBL" id="CAL4151162.1"/>
    </source>
</evidence>
<sequence length="107" mass="12381">IEMDMNQDEICSQKQFVATVFPERHRWEEAHKYCQDLKMVMAIPLTDEDNDQLYTQALPFAGTCQPPNHSKAFMWLAATSKGHPGNWTNMSHQKLNYTNFNEKATST</sequence>
<dbReference type="InterPro" id="IPR016186">
    <property type="entry name" value="C-type_lectin-like/link_sf"/>
</dbReference>
<evidence type="ECO:0000313" key="2">
    <source>
        <dbReference type="Proteomes" id="UP001497623"/>
    </source>
</evidence>
<accession>A0AAV2S1P8</accession>
<dbReference type="Gene3D" id="3.10.100.10">
    <property type="entry name" value="Mannose-Binding Protein A, subunit A"/>
    <property type="match status" value="1"/>
</dbReference>
<organism evidence="1 2">
    <name type="scientific">Meganyctiphanes norvegica</name>
    <name type="common">Northern krill</name>
    <name type="synonym">Thysanopoda norvegica</name>
    <dbReference type="NCBI Taxonomy" id="48144"/>
    <lineage>
        <taxon>Eukaryota</taxon>
        <taxon>Metazoa</taxon>
        <taxon>Ecdysozoa</taxon>
        <taxon>Arthropoda</taxon>
        <taxon>Crustacea</taxon>
        <taxon>Multicrustacea</taxon>
        <taxon>Malacostraca</taxon>
        <taxon>Eumalacostraca</taxon>
        <taxon>Eucarida</taxon>
        <taxon>Euphausiacea</taxon>
        <taxon>Euphausiidae</taxon>
        <taxon>Meganyctiphanes</taxon>
    </lineage>
</organism>
<keyword evidence="2" id="KW-1185">Reference proteome</keyword>
<dbReference type="SUPFAM" id="SSF56436">
    <property type="entry name" value="C-type lectin-like"/>
    <property type="match status" value="1"/>
</dbReference>
<dbReference type="AlphaFoldDB" id="A0AAV2S1P8"/>
<name>A0AAV2S1P8_MEGNR</name>
<comment type="caution">
    <text evidence="1">The sequence shown here is derived from an EMBL/GenBank/DDBJ whole genome shotgun (WGS) entry which is preliminary data.</text>
</comment>
<protein>
    <recommendedName>
        <fullName evidence="3">C-type lectin domain-containing protein</fullName>
    </recommendedName>
</protein>
<dbReference type="Proteomes" id="UP001497623">
    <property type="component" value="Unassembled WGS sequence"/>
</dbReference>
<feature type="non-terminal residue" evidence="1">
    <location>
        <position position="1"/>
    </location>
</feature>
<reference evidence="1 2" key="1">
    <citation type="submission" date="2024-05" db="EMBL/GenBank/DDBJ databases">
        <authorList>
            <person name="Wallberg A."/>
        </authorList>
    </citation>
    <scope>NUCLEOTIDE SEQUENCE [LARGE SCALE GENOMIC DNA]</scope>
</reference>
<dbReference type="InterPro" id="IPR016187">
    <property type="entry name" value="CTDL_fold"/>
</dbReference>
<dbReference type="EMBL" id="CAXKWB010038050">
    <property type="protein sequence ID" value="CAL4151162.1"/>
    <property type="molecule type" value="Genomic_DNA"/>
</dbReference>
<evidence type="ECO:0008006" key="3">
    <source>
        <dbReference type="Google" id="ProtNLM"/>
    </source>
</evidence>
<proteinExistence type="predicted"/>